<name>A0AAD7C6E8_MYCRO</name>
<sequence length="131" mass="14522">MIGVNLHKTKIKQADMKGTALPASSPARRRTRPNSFDADPDVTLIDVDPATSVAKIIRDSVHYNTSGDCKIRVKDTLFCIHRFLPERASSTFQTMFQLPQGAENPQDSSDDDPIVLTGDTVEEFCILCWAL</sequence>
<feature type="region of interest" description="Disordered" evidence="1">
    <location>
        <begin position="13"/>
        <end position="40"/>
    </location>
</feature>
<keyword evidence="3" id="KW-1185">Reference proteome</keyword>
<evidence type="ECO:0008006" key="4">
    <source>
        <dbReference type="Google" id="ProtNLM"/>
    </source>
</evidence>
<evidence type="ECO:0000256" key="1">
    <source>
        <dbReference type="SAM" id="MobiDB-lite"/>
    </source>
</evidence>
<evidence type="ECO:0000313" key="3">
    <source>
        <dbReference type="Proteomes" id="UP001221757"/>
    </source>
</evidence>
<organism evidence="2 3">
    <name type="scientific">Mycena rosella</name>
    <name type="common">Pink bonnet</name>
    <name type="synonym">Agaricus rosellus</name>
    <dbReference type="NCBI Taxonomy" id="1033263"/>
    <lineage>
        <taxon>Eukaryota</taxon>
        <taxon>Fungi</taxon>
        <taxon>Dikarya</taxon>
        <taxon>Basidiomycota</taxon>
        <taxon>Agaricomycotina</taxon>
        <taxon>Agaricomycetes</taxon>
        <taxon>Agaricomycetidae</taxon>
        <taxon>Agaricales</taxon>
        <taxon>Marasmiineae</taxon>
        <taxon>Mycenaceae</taxon>
        <taxon>Mycena</taxon>
    </lineage>
</organism>
<accession>A0AAD7C6E8</accession>
<dbReference type="EMBL" id="JARKIE010000434">
    <property type="protein sequence ID" value="KAJ7640163.1"/>
    <property type="molecule type" value="Genomic_DNA"/>
</dbReference>
<gene>
    <name evidence="2" type="ORF">B0H17DRAFT_1105921</name>
</gene>
<protein>
    <recommendedName>
        <fullName evidence="4">BTB domain-containing protein</fullName>
    </recommendedName>
</protein>
<dbReference type="Proteomes" id="UP001221757">
    <property type="component" value="Unassembled WGS sequence"/>
</dbReference>
<dbReference type="AlphaFoldDB" id="A0AAD7C6E8"/>
<evidence type="ECO:0000313" key="2">
    <source>
        <dbReference type="EMBL" id="KAJ7640163.1"/>
    </source>
</evidence>
<comment type="caution">
    <text evidence="2">The sequence shown here is derived from an EMBL/GenBank/DDBJ whole genome shotgun (WGS) entry which is preliminary data.</text>
</comment>
<reference evidence="2" key="1">
    <citation type="submission" date="2023-03" db="EMBL/GenBank/DDBJ databases">
        <title>Massive genome expansion in bonnet fungi (Mycena s.s.) driven by repeated elements and novel gene families across ecological guilds.</title>
        <authorList>
            <consortium name="Lawrence Berkeley National Laboratory"/>
            <person name="Harder C.B."/>
            <person name="Miyauchi S."/>
            <person name="Viragh M."/>
            <person name="Kuo A."/>
            <person name="Thoen E."/>
            <person name="Andreopoulos B."/>
            <person name="Lu D."/>
            <person name="Skrede I."/>
            <person name="Drula E."/>
            <person name="Henrissat B."/>
            <person name="Morin E."/>
            <person name="Kohler A."/>
            <person name="Barry K."/>
            <person name="LaButti K."/>
            <person name="Morin E."/>
            <person name="Salamov A."/>
            <person name="Lipzen A."/>
            <person name="Mereny Z."/>
            <person name="Hegedus B."/>
            <person name="Baldrian P."/>
            <person name="Stursova M."/>
            <person name="Weitz H."/>
            <person name="Taylor A."/>
            <person name="Grigoriev I.V."/>
            <person name="Nagy L.G."/>
            <person name="Martin F."/>
            <person name="Kauserud H."/>
        </authorList>
    </citation>
    <scope>NUCLEOTIDE SEQUENCE</scope>
    <source>
        <strain evidence="2">CBHHK067</strain>
    </source>
</reference>
<proteinExistence type="predicted"/>